<dbReference type="PROSITE" id="PS00018">
    <property type="entry name" value="EF_HAND_1"/>
    <property type="match status" value="1"/>
</dbReference>
<dbReference type="PROSITE" id="PS50011">
    <property type="entry name" value="PROTEIN_KINASE_DOM"/>
    <property type="match status" value="1"/>
</dbReference>
<dbReference type="SUPFAM" id="SSF56112">
    <property type="entry name" value="Protein kinase-like (PK-like)"/>
    <property type="match status" value="1"/>
</dbReference>
<evidence type="ECO:0000256" key="3">
    <source>
        <dbReference type="ARBA" id="ARBA00022840"/>
    </source>
</evidence>
<keyword evidence="9" id="KW-1185">Reference proteome</keyword>
<dbReference type="FunFam" id="1.10.510.10:FF:000571">
    <property type="entry name" value="Maternal embryonic leucine zipper kinase"/>
    <property type="match status" value="1"/>
</dbReference>
<feature type="binding site" evidence="4">
    <location>
        <position position="340"/>
    </location>
    <ligand>
        <name>ATP</name>
        <dbReference type="ChEBI" id="CHEBI:30616"/>
    </ligand>
</feature>
<dbReference type="SUPFAM" id="SSF47473">
    <property type="entry name" value="EF-hand"/>
    <property type="match status" value="1"/>
</dbReference>
<evidence type="ECO:0000256" key="1">
    <source>
        <dbReference type="ARBA" id="ARBA00022741"/>
    </source>
</evidence>
<dbReference type="AlphaFoldDB" id="A0A6A5BE39"/>
<dbReference type="SMART" id="SM00054">
    <property type="entry name" value="EFh"/>
    <property type="match status" value="3"/>
</dbReference>
<reference evidence="8 9" key="1">
    <citation type="journal article" date="2019" name="Sci. Rep.">
        <title>Nanopore sequencing improves the draft genome of the human pathogenic amoeba Naegleria fowleri.</title>
        <authorList>
            <person name="Liechti N."/>
            <person name="Schurch N."/>
            <person name="Bruggmann R."/>
            <person name="Wittwer M."/>
        </authorList>
    </citation>
    <scope>NUCLEOTIDE SEQUENCE [LARGE SCALE GENOMIC DNA]</scope>
    <source>
        <strain evidence="8 9">ATCC 30894</strain>
    </source>
</reference>
<organism evidence="8 9">
    <name type="scientific">Naegleria fowleri</name>
    <name type="common">Brain eating amoeba</name>
    <dbReference type="NCBI Taxonomy" id="5763"/>
    <lineage>
        <taxon>Eukaryota</taxon>
        <taxon>Discoba</taxon>
        <taxon>Heterolobosea</taxon>
        <taxon>Tetramitia</taxon>
        <taxon>Eutetramitia</taxon>
        <taxon>Vahlkampfiidae</taxon>
        <taxon>Naegleria</taxon>
    </lineage>
</organism>
<feature type="compositionally biased region" description="Basic and acidic residues" evidence="5">
    <location>
        <begin position="649"/>
        <end position="669"/>
    </location>
</feature>
<feature type="domain" description="Protein kinase" evidence="6">
    <location>
        <begin position="310"/>
        <end position="563"/>
    </location>
</feature>
<dbReference type="PROSITE" id="PS00109">
    <property type="entry name" value="PROTEIN_KINASE_TYR"/>
    <property type="match status" value="1"/>
</dbReference>
<dbReference type="GO" id="GO:0005509">
    <property type="term" value="F:calcium ion binding"/>
    <property type="evidence" value="ECO:0007669"/>
    <property type="project" value="InterPro"/>
</dbReference>
<sequence length="778" mass="88761">MGNSNARKIFEQLDKDKSGKVSLSELLNSDEQLGSPFSSLTTLYHFDLGKEGKLNYKEFVEMDKFVQRIKHQVEKETEDKEKHLHEGHHHSATSDVASIIGKLFGRTTSSENLESHNQSLDTLSSYGSGNVSPTSAEKLSVKFFASPSKSPTCKRLTSEHALSDMIKDRVNNVLLPALHKEMFCKEGRKNFLNWLFKLSDIERNGRISRKELELILKAVQKDGIDLECLLFDTDSDEEHNGHHSATNHILTHEEEIQKFNRLVDRIMEEYDVEGHGYLNQQEFMKLGEIILTKYEALHLENTDSKIIGDWKMTHILGRGSYGVVRYAHHVDDYNEKRAIKIIKRGNVSDMSRLDIEIQAMQMLKHKNVVQLYEVLEDDEYVYLVIELCGGGSLYEHIKDKPFDENLARYYFNQLIDGLSYCHEMGVCHRDLRLENLLLDNEGHLKITDFGQARIFKKGWDLFSTQLVGSLYHLSPEQIEGKVYAGEKIDIWSAGIILYCFVTSKLPFCSSDVNTMFDDIKNARYTYPDDVEVSVECQELIFGMLQPNPKVRATLKQIKEHRWTKGPQQQPNLMLETITLNGFFEKNKHIANLHKIVGRILMDILKQFDCHFKVEVKKKDIKLPTSSSQVFNGNSSTVSQMIRIGSDSDISSKSDKSDKSEDGEKDEISHVPHSASDMRTSASCSVFEGARQKPILTIDTNIKKSTIHALSSDASPLLLQPFLILRCIHAKKDVKFLITAEETENNSLAIIFALRDGETKEFKSKVAKMKPEIITRLTS</sequence>
<name>A0A6A5BE39_NAEFO</name>
<dbReference type="GO" id="GO:0004713">
    <property type="term" value="F:protein tyrosine kinase activity"/>
    <property type="evidence" value="ECO:0007669"/>
    <property type="project" value="InterPro"/>
</dbReference>
<dbReference type="Pfam" id="PF13202">
    <property type="entry name" value="EF-hand_5"/>
    <property type="match status" value="1"/>
</dbReference>
<dbReference type="Gene3D" id="1.10.510.10">
    <property type="entry name" value="Transferase(Phosphotransferase) domain 1"/>
    <property type="match status" value="1"/>
</dbReference>
<dbReference type="PANTHER" id="PTHR24346:SF75">
    <property type="entry name" value="AURORA KINASE"/>
    <property type="match status" value="1"/>
</dbReference>
<dbReference type="PROSITE" id="PS50222">
    <property type="entry name" value="EF_HAND_2"/>
    <property type="match status" value="2"/>
</dbReference>
<dbReference type="Gene3D" id="1.10.238.10">
    <property type="entry name" value="EF-hand"/>
    <property type="match status" value="2"/>
</dbReference>
<dbReference type="GO" id="GO:0005737">
    <property type="term" value="C:cytoplasm"/>
    <property type="evidence" value="ECO:0007669"/>
    <property type="project" value="TreeGrafter"/>
</dbReference>
<dbReference type="OrthoDB" id="193931at2759"/>
<dbReference type="GO" id="GO:0035556">
    <property type="term" value="P:intracellular signal transduction"/>
    <property type="evidence" value="ECO:0007669"/>
    <property type="project" value="TreeGrafter"/>
</dbReference>
<dbReference type="Proteomes" id="UP000444721">
    <property type="component" value="Unassembled WGS sequence"/>
</dbReference>
<proteinExistence type="predicted"/>
<comment type="caution">
    <text evidence="8">The sequence shown here is derived from an EMBL/GenBank/DDBJ whole genome shotgun (WGS) entry which is preliminary data.</text>
</comment>
<dbReference type="Pfam" id="PF00069">
    <property type="entry name" value="Pkinase"/>
    <property type="match status" value="1"/>
</dbReference>
<dbReference type="VEuPathDB" id="AmoebaDB:FDP41_009248"/>
<feature type="region of interest" description="Disordered" evidence="5">
    <location>
        <begin position="646"/>
        <end position="678"/>
    </location>
</feature>
<dbReference type="PANTHER" id="PTHR24346">
    <property type="entry name" value="MAP/MICROTUBULE AFFINITY-REGULATING KINASE"/>
    <property type="match status" value="1"/>
</dbReference>
<dbReference type="InterPro" id="IPR002048">
    <property type="entry name" value="EF_hand_dom"/>
</dbReference>
<dbReference type="InterPro" id="IPR000719">
    <property type="entry name" value="Prot_kinase_dom"/>
</dbReference>
<evidence type="ECO:0008006" key="10">
    <source>
        <dbReference type="Google" id="ProtNLM"/>
    </source>
</evidence>
<dbReference type="InterPro" id="IPR011009">
    <property type="entry name" value="Kinase-like_dom_sf"/>
</dbReference>
<evidence type="ECO:0000259" key="6">
    <source>
        <dbReference type="PROSITE" id="PS50011"/>
    </source>
</evidence>
<dbReference type="EMBL" id="VFQX01000068">
    <property type="protein sequence ID" value="KAF0972345.1"/>
    <property type="molecule type" value="Genomic_DNA"/>
</dbReference>
<dbReference type="InterPro" id="IPR017441">
    <property type="entry name" value="Protein_kinase_ATP_BS"/>
</dbReference>
<feature type="domain" description="EF-hand" evidence="7">
    <location>
        <begin position="1"/>
        <end position="36"/>
    </location>
</feature>
<dbReference type="InterPro" id="IPR018247">
    <property type="entry name" value="EF_Hand_1_Ca_BS"/>
</dbReference>
<dbReference type="PROSITE" id="PS00107">
    <property type="entry name" value="PROTEIN_KINASE_ATP"/>
    <property type="match status" value="1"/>
</dbReference>
<evidence type="ECO:0000256" key="4">
    <source>
        <dbReference type="PROSITE-ProRule" id="PRU10141"/>
    </source>
</evidence>
<dbReference type="InterPro" id="IPR011992">
    <property type="entry name" value="EF-hand-dom_pair"/>
</dbReference>
<dbReference type="GO" id="GO:0004674">
    <property type="term" value="F:protein serine/threonine kinase activity"/>
    <property type="evidence" value="ECO:0007669"/>
    <property type="project" value="TreeGrafter"/>
</dbReference>
<evidence type="ECO:0000259" key="7">
    <source>
        <dbReference type="PROSITE" id="PS50222"/>
    </source>
</evidence>
<dbReference type="InterPro" id="IPR020635">
    <property type="entry name" value="Tyr_kinase_cat_dom"/>
</dbReference>
<dbReference type="RefSeq" id="XP_044557060.1">
    <property type="nucleotide sequence ID" value="XM_044713186.1"/>
</dbReference>
<evidence type="ECO:0000256" key="5">
    <source>
        <dbReference type="SAM" id="MobiDB-lite"/>
    </source>
</evidence>
<keyword evidence="1 4" id="KW-0547">Nucleotide-binding</keyword>
<evidence type="ECO:0000256" key="2">
    <source>
        <dbReference type="ARBA" id="ARBA00022837"/>
    </source>
</evidence>
<dbReference type="VEuPathDB" id="AmoebaDB:NfTy_060930"/>
<keyword evidence="3 4" id="KW-0067">ATP-binding</keyword>
<accession>A0A6A5BE39</accession>
<dbReference type="InterPro" id="IPR008266">
    <property type="entry name" value="Tyr_kinase_AS"/>
</dbReference>
<dbReference type="GO" id="GO:0005524">
    <property type="term" value="F:ATP binding"/>
    <property type="evidence" value="ECO:0007669"/>
    <property type="project" value="UniProtKB-UniRule"/>
</dbReference>
<keyword evidence="2" id="KW-0106">Calcium</keyword>
<gene>
    <name evidence="8" type="ORF">FDP41_009248</name>
</gene>
<dbReference type="SMART" id="SM00219">
    <property type="entry name" value="TyrKc"/>
    <property type="match status" value="1"/>
</dbReference>
<evidence type="ECO:0000313" key="9">
    <source>
        <dbReference type="Proteomes" id="UP000444721"/>
    </source>
</evidence>
<dbReference type="VEuPathDB" id="AmoebaDB:NF0049080"/>
<evidence type="ECO:0000313" key="8">
    <source>
        <dbReference type="EMBL" id="KAF0972345.1"/>
    </source>
</evidence>
<protein>
    <recommendedName>
        <fullName evidence="10">Protein kinase domain-containing protein</fullName>
    </recommendedName>
</protein>
<dbReference type="GeneID" id="68116465"/>
<feature type="domain" description="EF-hand" evidence="7">
    <location>
        <begin position="187"/>
        <end position="222"/>
    </location>
</feature>